<dbReference type="InterPro" id="IPR027417">
    <property type="entry name" value="P-loop_NTPase"/>
</dbReference>
<dbReference type="PROSITE" id="PS50893">
    <property type="entry name" value="ABC_TRANSPORTER_2"/>
    <property type="match status" value="1"/>
</dbReference>
<dbReference type="GO" id="GO:0005524">
    <property type="term" value="F:ATP binding"/>
    <property type="evidence" value="ECO:0007669"/>
    <property type="project" value="UniProtKB-KW"/>
</dbReference>
<dbReference type="PANTHER" id="PTHR43776">
    <property type="entry name" value="TRANSPORT ATP-BINDING PROTEIN"/>
    <property type="match status" value="1"/>
</dbReference>
<dbReference type="PANTHER" id="PTHR43776:SF6">
    <property type="entry name" value="DIPEPTIDE TRANSPORT ATP-BINDING PROTEIN DPPF"/>
    <property type="match status" value="1"/>
</dbReference>
<keyword evidence="3 5" id="KW-0067">ATP-binding</keyword>
<reference evidence="5 6" key="1">
    <citation type="journal article" date="2019" name="Int. J. Syst. Evol. Microbiol.">
        <title>The Global Catalogue of Microorganisms (GCM) 10K type strain sequencing project: providing services to taxonomists for standard genome sequencing and annotation.</title>
        <authorList>
            <consortium name="The Broad Institute Genomics Platform"/>
            <consortium name="The Broad Institute Genome Sequencing Center for Infectious Disease"/>
            <person name="Wu L."/>
            <person name="Ma J."/>
        </authorList>
    </citation>
    <scope>NUCLEOTIDE SEQUENCE [LARGE SCALE GENOMIC DNA]</scope>
    <source>
        <strain evidence="5 6">JCM 15896</strain>
    </source>
</reference>
<keyword evidence="1" id="KW-0813">Transport</keyword>
<dbReference type="Gene3D" id="3.40.50.300">
    <property type="entry name" value="P-loop containing nucleotide triphosphate hydrolases"/>
    <property type="match status" value="1"/>
</dbReference>
<dbReference type="InterPro" id="IPR050319">
    <property type="entry name" value="ABC_transp_ATP-bind"/>
</dbReference>
<dbReference type="CDD" id="cd03257">
    <property type="entry name" value="ABC_NikE_OppD_transporters"/>
    <property type="match status" value="1"/>
</dbReference>
<keyword evidence="6" id="KW-1185">Reference proteome</keyword>
<evidence type="ECO:0000256" key="1">
    <source>
        <dbReference type="ARBA" id="ARBA00022448"/>
    </source>
</evidence>
<dbReference type="Proteomes" id="UP001500359">
    <property type="component" value="Unassembled WGS sequence"/>
</dbReference>
<dbReference type="InterPro" id="IPR003593">
    <property type="entry name" value="AAA+_ATPase"/>
</dbReference>
<evidence type="ECO:0000259" key="4">
    <source>
        <dbReference type="PROSITE" id="PS50893"/>
    </source>
</evidence>
<dbReference type="RefSeq" id="WP_343860410.1">
    <property type="nucleotide sequence ID" value="NZ_BAAAFD010000007.1"/>
</dbReference>
<evidence type="ECO:0000313" key="6">
    <source>
        <dbReference type="Proteomes" id="UP001500359"/>
    </source>
</evidence>
<proteinExistence type="predicted"/>
<sequence>MTALLSVDKVGFVQRGNLKGIKRANSFELSPISFELNSGETLAIVGENGSGKSLLGKLLVGAEKPTSGNIYLNGQKLSPHNLKQRCLNIRMIFQHSNESLNPGITVAKILEEPLILNTQLTSSERKQKIMKTLNTVGLVNDHMYFYRHMLSDGQRQRLALAKALILDPLVIVADEPFAALDPSVRSQTINLIMKLQMELGLGFIFISHNLGIVRHISDRALILRHGQLVEIGKTEVIFNWPKSEYTEKLVMSHQSLVSPKV</sequence>
<dbReference type="EMBL" id="BAAAFD010000007">
    <property type="protein sequence ID" value="GAA0857743.1"/>
    <property type="molecule type" value="Genomic_DNA"/>
</dbReference>
<dbReference type="InterPro" id="IPR003439">
    <property type="entry name" value="ABC_transporter-like_ATP-bd"/>
</dbReference>
<evidence type="ECO:0000256" key="3">
    <source>
        <dbReference type="ARBA" id="ARBA00022840"/>
    </source>
</evidence>
<accession>A0ABN1LLZ2</accession>
<feature type="domain" description="ABC transporter" evidence="4">
    <location>
        <begin position="13"/>
        <end position="250"/>
    </location>
</feature>
<evidence type="ECO:0000256" key="2">
    <source>
        <dbReference type="ARBA" id="ARBA00022741"/>
    </source>
</evidence>
<dbReference type="SMART" id="SM00382">
    <property type="entry name" value="AAA"/>
    <property type="match status" value="1"/>
</dbReference>
<dbReference type="Pfam" id="PF00005">
    <property type="entry name" value="ABC_tran"/>
    <property type="match status" value="1"/>
</dbReference>
<gene>
    <name evidence="5" type="ORF">GCM10009114_24670</name>
</gene>
<evidence type="ECO:0000313" key="5">
    <source>
        <dbReference type="EMBL" id="GAA0857743.1"/>
    </source>
</evidence>
<keyword evidence="2" id="KW-0547">Nucleotide-binding</keyword>
<dbReference type="SUPFAM" id="SSF52540">
    <property type="entry name" value="P-loop containing nucleoside triphosphate hydrolases"/>
    <property type="match status" value="1"/>
</dbReference>
<name>A0ABN1LLZ2_9ALTE</name>
<protein>
    <submittedName>
        <fullName evidence="5">ATP-binding cassette domain-containing protein</fullName>
    </submittedName>
</protein>
<organism evidence="5 6">
    <name type="scientific">Aliiglaciecola litoralis</name>
    <dbReference type="NCBI Taxonomy" id="582857"/>
    <lineage>
        <taxon>Bacteria</taxon>
        <taxon>Pseudomonadati</taxon>
        <taxon>Pseudomonadota</taxon>
        <taxon>Gammaproteobacteria</taxon>
        <taxon>Alteromonadales</taxon>
        <taxon>Alteromonadaceae</taxon>
        <taxon>Aliiglaciecola</taxon>
    </lineage>
</organism>
<comment type="caution">
    <text evidence="5">The sequence shown here is derived from an EMBL/GenBank/DDBJ whole genome shotgun (WGS) entry which is preliminary data.</text>
</comment>